<keyword evidence="1" id="KW-0732">Signal</keyword>
<evidence type="ECO:0000313" key="2">
    <source>
        <dbReference type="EMBL" id="QAT83622.1"/>
    </source>
</evidence>
<gene>
    <name evidence="2" type="ORF">EJ065_2036</name>
</gene>
<evidence type="ECO:0000313" key="3">
    <source>
        <dbReference type="Proteomes" id="UP000288758"/>
    </source>
</evidence>
<feature type="chain" id="PRO_5019145608" description="Lipoprotein" evidence="1">
    <location>
        <begin position="23"/>
        <end position="235"/>
    </location>
</feature>
<accession>A0A410RP02</accession>
<name>A0A410RP02_CORCK</name>
<evidence type="ECO:0000256" key="1">
    <source>
        <dbReference type="SAM" id="SignalP"/>
    </source>
</evidence>
<proteinExistence type="predicted"/>
<dbReference type="RefSeq" id="WP_128795734.1">
    <property type="nucleotide sequence ID" value="NZ_CP034669.1"/>
</dbReference>
<protein>
    <recommendedName>
        <fullName evidence="4">Lipoprotein</fullName>
    </recommendedName>
</protein>
<dbReference type="Proteomes" id="UP000288758">
    <property type="component" value="Chromosome"/>
</dbReference>
<sequence length="235" mass="24404">MRLSLIRGLVVAVMSWGASASAQTSFSLTPPCAPGLCGASRLGGAAAKPAGAVGDSQYIEVDVAATQLLQSSSEHIAISGFASGQPFGTSGAFSTTAPNGGIGIALGRIDTASHPSCPADPSDSKVEFAIERFAWSDIYGSEILHCVSFDKSALNGVWKVRMGLYVSCVGTTCSASATLEDPVTFVQFGAVSSSGITLANPTTARRPWYAVTNFAAEPFNYSATFWVRSESYNSY</sequence>
<dbReference type="AlphaFoldDB" id="A0A410RP02"/>
<feature type="signal peptide" evidence="1">
    <location>
        <begin position="1"/>
        <end position="22"/>
    </location>
</feature>
<dbReference type="EMBL" id="CP034669">
    <property type="protein sequence ID" value="QAT83622.1"/>
    <property type="molecule type" value="Genomic_DNA"/>
</dbReference>
<organism evidence="2 3">
    <name type="scientific">Corallococcus coralloides</name>
    <name type="common">Myxococcus coralloides</name>
    <dbReference type="NCBI Taxonomy" id="184914"/>
    <lineage>
        <taxon>Bacteria</taxon>
        <taxon>Pseudomonadati</taxon>
        <taxon>Myxococcota</taxon>
        <taxon>Myxococcia</taxon>
        <taxon>Myxococcales</taxon>
        <taxon>Cystobacterineae</taxon>
        <taxon>Myxococcaceae</taxon>
        <taxon>Corallococcus</taxon>
    </lineage>
</organism>
<evidence type="ECO:0008006" key="4">
    <source>
        <dbReference type="Google" id="ProtNLM"/>
    </source>
</evidence>
<reference evidence="2 3" key="1">
    <citation type="submission" date="2018-12" db="EMBL/GenBank/DDBJ databases">
        <title>Complete Genome Sequence of the Corallopyronin A producing Myxobacterium Corallococcus coralloides B035.</title>
        <authorList>
            <person name="Bouhired S.M."/>
            <person name="Rupp O."/>
            <person name="Blom J."/>
            <person name="Schaeberle T.F."/>
            <person name="Kehraus S."/>
            <person name="Schiefer A."/>
            <person name="Pfarr K."/>
            <person name="Goesmann A."/>
            <person name="Hoerauf A."/>
            <person name="Koenig G.M."/>
        </authorList>
    </citation>
    <scope>NUCLEOTIDE SEQUENCE [LARGE SCALE GENOMIC DNA]</scope>
    <source>
        <strain evidence="2 3">B035</strain>
    </source>
</reference>